<protein>
    <submittedName>
        <fullName evidence="1">Acyltransferase</fullName>
    </submittedName>
</protein>
<dbReference type="AlphaFoldDB" id="A0A2X2C7I8"/>
<reference evidence="1 2" key="1">
    <citation type="submission" date="2018-06" db="EMBL/GenBank/DDBJ databases">
        <authorList>
            <consortium name="Pathogen Informatics"/>
            <person name="Doyle S."/>
        </authorList>
    </citation>
    <scope>NUCLEOTIDE SEQUENCE [LARGE SCALE GENOMIC DNA]</scope>
    <source>
        <strain evidence="1 2">NCTC10975</strain>
    </source>
</reference>
<evidence type="ECO:0000313" key="1">
    <source>
        <dbReference type="EMBL" id="SPZ03203.1"/>
    </source>
</evidence>
<accession>A0A2X2C7I8</accession>
<proteinExistence type="predicted"/>
<organism evidence="1 2">
    <name type="scientific">Proteus mirabilis</name>
    <dbReference type="NCBI Taxonomy" id="584"/>
    <lineage>
        <taxon>Bacteria</taxon>
        <taxon>Pseudomonadati</taxon>
        <taxon>Pseudomonadota</taxon>
        <taxon>Gammaproteobacteria</taxon>
        <taxon>Enterobacterales</taxon>
        <taxon>Morganellaceae</taxon>
        <taxon>Proteus</taxon>
    </lineage>
</organism>
<evidence type="ECO:0000313" key="2">
    <source>
        <dbReference type="Proteomes" id="UP000251485"/>
    </source>
</evidence>
<name>A0A2X2C7I8_PROMI</name>
<dbReference type="GO" id="GO:0016746">
    <property type="term" value="F:acyltransferase activity"/>
    <property type="evidence" value="ECO:0007669"/>
    <property type="project" value="UniProtKB-KW"/>
</dbReference>
<dbReference type="Proteomes" id="UP000251485">
    <property type="component" value="Unassembled WGS sequence"/>
</dbReference>
<dbReference type="EMBL" id="UAUE01000035">
    <property type="protein sequence ID" value="SPZ03203.1"/>
    <property type="molecule type" value="Genomic_DNA"/>
</dbReference>
<keyword evidence="1" id="KW-0012">Acyltransferase</keyword>
<keyword evidence="1" id="KW-0808">Transferase</keyword>
<gene>
    <name evidence="1" type="ORF">NCTC10975_04889</name>
</gene>
<sequence length="85" mass="9436">MSRNNPQAQLVPIYLENLNRVLPKGSRLVVPIICSATFGPPIEPTHENEDKTEFPIKSQKCVRGVTSWIVSTMKFSGSLSGYSPF</sequence>